<accession>W7YLG9</accession>
<evidence type="ECO:0000259" key="1">
    <source>
        <dbReference type="Pfam" id="PF07484"/>
    </source>
</evidence>
<dbReference type="SUPFAM" id="SSF88874">
    <property type="entry name" value="Receptor-binding domain of short tail fibre protein gp12"/>
    <property type="match status" value="1"/>
</dbReference>
<feature type="domain" description="Phage tail collar" evidence="1">
    <location>
        <begin position="7"/>
        <end position="62"/>
    </location>
</feature>
<proteinExistence type="predicted"/>
<organism evidence="2 3">
    <name type="scientific">Paenibacillus pini JCM 16418</name>
    <dbReference type="NCBI Taxonomy" id="1236976"/>
    <lineage>
        <taxon>Bacteria</taxon>
        <taxon>Bacillati</taxon>
        <taxon>Bacillota</taxon>
        <taxon>Bacilli</taxon>
        <taxon>Bacillales</taxon>
        <taxon>Paenibacillaceae</taxon>
        <taxon>Paenibacillus</taxon>
    </lineage>
</organism>
<dbReference type="OrthoDB" id="9810174at2"/>
<dbReference type="EMBL" id="BAVZ01000011">
    <property type="protein sequence ID" value="GAF09422.1"/>
    <property type="molecule type" value="Genomic_DNA"/>
</dbReference>
<comment type="caution">
    <text evidence="2">The sequence shown here is derived from an EMBL/GenBank/DDBJ whole genome shotgun (WGS) entry which is preliminary data.</text>
</comment>
<keyword evidence="3" id="KW-1185">Reference proteome</keyword>
<dbReference type="InterPro" id="IPR011083">
    <property type="entry name" value="Phage_tail_collar_dom"/>
</dbReference>
<dbReference type="RefSeq" id="WP_036650865.1">
    <property type="nucleotide sequence ID" value="NZ_BAVZ01000011.1"/>
</dbReference>
<reference evidence="2 3" key="1">
    <citation type="journal article" date="2014" name="Genome Announc.">
        <title>Draft Genome Sequence of Paenibacillus pini JCM 16418T, Isolated from the Rhizosphere of Pine Tree.</title>
        <authorList>
            <person name="Yuki M."/>
            <person name="Oshima K."/>
            <person name="Suda W."/>
            <person name="Oshida Y."/>
            <person name="Kitamura K."/>
            <person name="Iida Y."/>
            <person name="Hattori M."/>
            <person name="Ohkuma M."/>
        </authorList>
    </citation>
    <scope>NUCLEOTIDE SEQUENCE [LARGE SCALE GENOMIC DNA]</scope>
    <source>
        <strain evidence="2 3">JCM 16418</strain>
    </source>
</reference>
<dbReference type="eggNOG" id="COG4675">
    <property type="taxonomic scope" value="Bacteria"/>
</dbReference>
<dbReference type="Proteomes" id="UP000019364">
    <property type="component" value="Unassembled WGS sequence"/>
</dbReference>
<dbReference type="Gene3D" id="3.90.1340.10">
    <property type="entry name" value="Phage tail collar domain"/>
    <property type="match status" value="1"/>
</dbReference>
<sequence length="170" mass="18398">MSESYVGEIRMFAGNYAPQGWALCNGQTMSINENEILYVLLGTTYGGDGQQTFNLPDLRGRVAVHPFPNQNIVLGSKQGTETATLTTAQLAPHTHVLNACASNGQNDSPENSLWSDSLYSSYIDPNGKSLVDMNDHALSSVGENQPHDNMMPTTAISFIISLYGIFPSQP</sequence>
<gene>
    <name evidence="2" type="ORF">JCM16418_3562</name>
</gene>
<evidence type="ECO:0000313" key="2">
    <source>
        <dbReference type="EMBL" id="GAF09422.1"/>
    </source>
</evidence>
<dbReference type="Pfam" id="PF07484">
    <property type="entry name" value="Collar"/>
    <property type="match status" value="1"/>
</dbReference>
<protein>
    <submittedName>
        <fullName evidence="2">Microcystin dependent protein</fullName>
    </submittedName>
</protein>
<evidence type="ECO:0000313" key="3">
    <source>
        <dbReference type="Proteomes" id="UP000019364"/>
    </source>
</evidence>
<dbReference type="InterPro" id="IPR037053">
    <property type="entry name" value="Phage_tail_collar_dom_sf"/>
</dbReference>
<dbReference type="STRING" id="1236976.JCM16418_3562"/>
<dbReference type="AlphaFoldDB" id="W7YLG9"/>
<name>W7YLG9_9BACL</name>